<sequence length="412" mass="44485">MPVACPTFLSAHCPNCAHNAARYAGIDPVRRRSDSTDLPIVTTAGGRRYVLSEEGLEYDVVVRAADRSLLPVQPGFVLGVDLKVDGQKVGYWYTIGYDNGRWLEQAKFEGFCTQIGGQAGVAGDAYQTTYQRFRFARADPSQDAGPEVTDPEQIKAGRIEVTVSWYVETGTRQGPPNPGIGVGNNAALGHLPEGKKFFLAPSLKTERGRADSLAVNWNKRSFAVVDALGVMELRYETASTLMLRKALDKDNPAHRQLLRASRDPGVRALLGHGSDEGVREGVRQQQRLTTQDGAGGSGAQQQQRRQRQQQHPGVKRERGSGRAGQDESVAESPAHASLVKHEQGCGGASGSGGGSAFLDLTKPQEMPLRVGGREVKTDEIAVCDLLDSDGEEDGAAPRWEVRKRQAVDLDGA</sequence>
<dbReference type="AlphaFoldDB" id="A0A0D2NQ36"/>
<feature type="compositionally biased region" description="Polar residues" evidence="1">
    <location>
        <begin position="283"/>
        <end position="292"/>
    </location>
</feature>
<proteinExistence type="predicted"/>
<dbReference type="Proteomes" id="UP000054498">
    <property type="component" value="Unassembled WGS sequence"/>
</dbReference>
<dbReference type="KEGG" id="mng:MNEG_1476"/>
<dbReference type="OrthoDB" id="541335at2759"/>
<protein>
    <submittedName>
        <fullName evidence="2">Uncharacterized protein</fullName>
    </submittedName>
</protein>
<feature type="region of interest" description="Disordered" evidence="1">
    <location>
        <begin position="260"/>
        <end position="351"/>
    </location>
</feature>
<name>A0A0D2NQ36_9CHLO</name>
<dbReference type="RefSeq" id="XP_013905495.1">
    <property type="nucleotide sequence ID" value="XM_014050041.1"/>
</dbReference>
<reference evidence="2 3" key="1">
    <citation type="journal article" date="2013" name="BMC Genomics">
        <title>Reconstruction of the lipid metabolism for the microalga Monoraphidium neglectum from its genome sequence reveals characteristics suitable for biofuel production.</title>
        <authorList>
            <person name="Bogen C."/>
            <person name="Al-Dilaimi A."/>
            <person name="Albersmeier A."/>
            <person name="Wichmann J."/>
            <person name="Grundmann M."/>
            <person name="Rupp O."/>
            <person name="Lauersen K.J."/>
            <person name="Blifernez-Klassen O."/>
            <person name="Kalinowski J."/>
            <person name="Goesmann A."/>
            <person name="Mussgnug J.H."/>
            <person name="Kruse O."/>
        </authorList>
    </citation>
    <scope>NUCLEOTIDE SEQUENCE [LARGE SCALE GENOMIC DNA]</scope>
    <source>
        <strain evidence="2 3">SAG 48.87</strain>
    </source>
</reference>
<evidence type="ECO:0000313" key="3">
    <source>
        <dbReference type="Proteomes" id="UP000054498"/>
    </source>
</evidence>
<evidence type="ECO:0000313" key="2">
    <source>
        <dbReference type="EMBL" id="KIZ06476.1"/>
    </source>
</evidence>
<keyword evidence="3" id="KW-1185">Reference proteome</keyword>
<gene>
    <name evidence="2" type="ORF">MNEG_1476</name>
</gene>
<dbReference type="EMBL" id="KK100367">
    <property type="protein sequence ID" value="KIZ06476.1"/>
    <property type="molecule type" value="Genomic_DNA"/>
</dbReference>
<accession>A0A0D2NQ36</accession>
<dbReference type="GeneID" id="25732353"/>
<feature type="compositionally biased region" description="Basic and acidic residues" evidence="1">
    <location>
        <begin position="273"/>
        <end position="282"/>
    </location>
</feature>
<organism evidence="2 3">
    <name type="scientific">Monoraphidium neglectum</name>
    <dbReference type="NCBI Taxonomy" id="145388"/>
    <lineage>
        <taxon>Eukaryota</taxon>
        <taxon>Viridiplantae</taxon>
        <taxon>Chlorophyta</taxon>
        <taxon>core chlorophytes</taxon>
        <taxon>Chlorophyceae</taxon>
        <taxon>CS clade</taxon>
        <taxon>Sphaeropleales</taxon>
        <taxon>Selenastraceae</taxon>
        <taxon>Monoraphidium</taxon>
    </lineage>
</organism>
<evidence type="ECO:0000256" key="1">
    <source>
        <dbReference type="SAM" id="MobiDB-lite"/>
    </source>
</evidence>